<proteinExistence type="predicted"/>
<comment type="caution">
    <text evidence="1">The sequence shown here is derived from an EMBL/GenBank/DDBJ whole genome shotgun (WGS) entry which is preliminary data.</text>
</comment>
<reference evidence="1" key="1">
    <citation type="submission" date="2023-10" db="EMBL/GenBank/DDBJ databases">
        <authorList>
            <person name="Rodriguez Cubillos JULIANA M."/>
            <person name="De Vega J."/>
        </authorList>
    </citation>
    <scope>NUCLEOTIDE SEQUENCE</scope>
</reference>
<sequence>MQIETNMAKTLVFVYAMILFFSLFLVAKEVHAQIKCETDDDCPEVSVYDPPLLPNLLPSVYKCVDNLCVPVAVKTEVNSGA</sequence>
<organism evidence="1 2">
    <name type="scientific">Trifolium pratense</name>
    <name type="common">Red clover</name>
    <dbReference type="NCBI Taxonomy" id="57577"/>
    <lineage>
        <taxon>Eukaryota</taxon>
        <taxon>Viridiplantae</taxon>
        <taxon>Streptophyta</taxon>
        <taxon>Embryophyta</taxon>
        <taxon>Tracheophyta</taxon>
        <taxon>Spermatophyta</taxon>
        <taxon>Magnoliopsida</taxon>
        <taxon>eudicotyledons</taxon>
        <taxon>Gunneridae</taxon>
        <taxon>Pentapetalae</taxon>
        <taxon>rosids</taxon>
        <taxon>fabids</taxon>
        <taxon>Fabales</taxon>
        <taxon>Fabaceae</taxon>
        <taxon>Papilionoideae</taxon>
        <taxon>50 kb inversion clade</taxon>
        <taxon>NPAAA clade</taxon>
        <taxon>Hologalegina</taxon>
        <taxon>IRL clade</taxon>
        <taxon>Trifolieae</taxon>
        <taxon>Trifolium</taxon>
    </lineage>
</organism>
<evidence type="ECO:0000313" key="2">
    <source>
        <dbReference type="Proteomes" id="UP001177021"/>
    </source>
</evidence>
<gene>
    <name evidence="1" type="ORF">MILVUS5_LOCUS16827</name>
</gene>
<keyword evidence="2" id="KW-1185">Reference proteome</keyword>
<dbReference type="EMBL" id="CASHSV030000109">
    <property type="protein sequence ID" value="CAJ2648494.1"/>
    <property type="molecule type" value="Genomic_DNA"/>
</dbReference>
<dbReference type="Proteomes" id="UP001177021">
    <property type="component" value="Unassembled WGS sequence"/>
</dbReference>
<accession>A0ACB0JXD9</accession>
<protein>
    <submittedName>
        <fullName evidence="1">Uncharacterized protein</fullName>
    </submittedName>
</protein>
<evidence type="ECO:0000313" key="1">
    <source>
        <dbReference type="EMBL" id="CAJ2648494.1"/>
    </source>
</evidence>
<name>A0ACB0JXD9_TRIPR</name>